<feature type="active site" evidence="6">
    <location>
        <position position="213"/>
    </location>
</feature>
<dbReference type="PANTHER" id="PTHR43570:SF17">
    <property type="entry name" value="ALDEHYDE DEHYDROGENASE FAMILY 3 MEMBER F1"/>
    <property type="match status" value="1"/>
</dbReference>
<dbReference type="FunFam" id="3.40.605.10:FF:000004">
    <property type="entry name" value="Aldehyde dehydrogenase"/>
    <property type="match status" value="1"/>
</dbReference>
<dbReference type="Gene3D" id="3.40.605.10">
    <property type="entry name" value="Aldehyde Dehydrogenase, Chain A, domain 1"/>
    <property type="match status" value="1"/>
</dbReference>
<dbReference type="FunFam" id="3.40.309.10:FF:000003">
    <property type="entry name" value="Aldehyde dehydrogenase"/>
    <property type="match status" value="1"/>
</dbReference>
<evidence type="ECO:0000256" key="4">
    <source>
        <dbReference type="ARBA" id="ARBA00049194"/>
    </source>
</evidence>
<dbReference type="GO" id="GO:0006081">
    <property type="term" value="P:aldehyde metabolic process"/>
    <property type="evidence" value="ECO:0007669"/>
    <property type="project" value="InterPro"/>
</dbReference>
<dbReference type="PANTHER" id="PTHR43570">
    <property type="entry name" value="ALDEHYDE DEHYDROGENASE"/>
    <property type="match status" value="1"/>
</dbReference>
<dbReference type="Pfam" id="PF00171">
    <property type="entry name" value="Aldedh"/>
    <property type="match status" value="1"/>
</dbReference>
<feature type="active site" evidence="6">
    <location>
        <position position="250"/>
    </location>
</feature>
<proteinExistence type="inferred from homology"/>
<evidence type="ECO:0000259" key="7">
    <source>
        <dbReference type="Pfam" id="PF00171"/>
    </source>
</evidence>
<reference evidence="8 9" key="1">
    <citation type="journal article" date="2018" name="Mol. Plant">
        <title>The genome of Artemisia annua provides insight into the evolution of Asteraceae family and artemisinin biosynthesis.</title>
        <authorList>
            <person name="Shen Q."/>
            <person name="Zhang L."/>
            <person name="Liao Z."/>
            <person name="Wang S."/>
            <person name="Yan T."/>
            <person name="Shi P."/>
            <person name="Liu M."/>
            <person name="Fu X."/>
            <person name="Pan Q."/>
            <person name="Wang Y."/>
            <person name="Lv Z."/>
            <person name="Lu X."/>
            <person name="Zhang F."/>
            <person name="Jiang W."/>
            <person name="Ma Y."/>
            <person name="Chen M."/>
            <person name="Hao X."/>
            <person name="Li L."/>
            <person name="Tang Y."/>
            <person name="Lv G."/>
            <person name="Zhou Y."/>
            <person name="Sun X."/>
            <person name="Brodelius P.E."/>
            <person name="Rose J.K.C."/>
            <person name="Tang K."/>
        </authorList>
    </citation>
    <scope>NUCLEOTIDE SEQUENCE [LARGE SCALE GENOMIC DNA]</scope>
    <source>
        <strain evidence="9">cv. Huhao1</strain>
        <tissue evidence="8">Leaf</tissue>
    </source>
</reference>
<accession>A0A2U1L344</accession>
<dbReference type="Gene3D" id="3.40.309.10">
    <property type="entry name" value="Aldehyde Dehydrogenase, Chain A, domain 2"/>
    <property type="match status" value="1"/>
</dbReference>
<dbReference type="GO" id="GO:0009737">
    <property type="term" value="P:response to abscisic acid"/>
    <property type="evidence" value="ECO:0007669"/>
    <property type="project" value="UniProtKB-ARBA"/>
</dbReference>
<dbReference type="InterPro" id="IPR015590">
    <property type="entry name" value="Aldehyde_DH_dom"/>
</dbReference>
<feature type="domain" description="Aldehyde dehydrogenase" evidence="7">
    <location>
        <begin position="18"/>
        <end position="438"/>
    </location>
</feature>
<dbReference type="InterPro" id="IPR016163">
    <property type="entry name" value="Ald_DH_C"/>
</dbReference>
<dbReference type="InterPro" id="IPR016161">
    <property type="entry name" value="Ald_DH/histidinol_DH"/>
</dbReference>
<dbReference type="AlphaFoldDB" id="A0A2U1L344"/>
<organism evidence="8 9">
    <name type="scientific">Artemisia annua</name>
    <name type="common">Sweet wormwood</name>
    <dbReference type="NCBI Taxonomy" id="35608"/>
    <lineage>
        <taxon>Eukaryota</taxon>
        <taxon>Viridiplantae</taxon>
        <taxon>Streptophyta</taxon>
        <taxon>Embryophyta</taxon>
        <taxon>Tracheophyta</taxon>
        <taxon>Spermatophyta</taxon>
        <taxon>Magnoliopsida</taxon>
        <taxon>eudicotyledons</taxon>
        <taxon>Gunneridae</taxon>
        <taxon>Pentapetalae</taxon>
        <taxon>asterids</taxon>
        <taxon>campanulids</taxon>
        <taxon>Asterales</taxon>
        <taxon>Asteraceae</taxon>
        <taxon>Asteroideae</taxon>
        <taxon>Anthemideae</taxon>
        <taxon>Artemisiinae</taxon>
        <taxon>Artemisia</taxon>
    </lineage>
</organism>
<evidence type="ECO:0000256" key="5">
    <source>
        <dbReference type="PIRNR" id="PIRNR036492"/>
    </source>
</evidence>
<keyword evidence="9" id="KW-1185">Reference proteome</keyword>
<dbReference type="InterPro" id="IPR012394">
    <property type="entry name" value="Aldehyde_DH_NAD(P)"/>
</dbReference>
<keyword evidence="2 5" id="KW-0560">Oxidoreductase</keyword>
<dbReference type="EMBL" id="PKPP01011836">
    <property type="protein sequence ID" value="PWA43429.1"/>
    <property type="molecule type" value="Genomic_DNA"/>
</dbReference>
<dbReference type="PIRSF" id="PIRSF036492">
    <property type="entry name" value="ALDH"/>
    <property type="match status" value="1"/>
</dbReference>
<dbReference type="InterPro" id="IPR016162">
    <property type="entry name" value="Ald_DH_N"/>
</dbReference>
<dbReference type="Proteomes" id="UP000245207">
    <property type="component" value="Unassembled WGS sequence"/>
</dbReference>
<evidence type="ECO:0000256" key="1">
    <source>
        <dbReference type="ARBA" id="ARBA00009986"/>
    </source>
</evidence>
<dbReference type="GO" id="GO:0005737">
    <property type="term" value="C:cytoplasm"/>
    <property type="evidence" value="ECO:0007669"/>
    <property type="project" value="TreeGrafter"/>
</dbReference>
<dbReference type="SUPFAM" id="SSF53720">
    <property type="entry name" value="ALDH-like"/>
    <property type="match status" value="1"/>
</dbReference>
<keyword evidence="3" id="KW-0520">NAD</keyword>
<dbReference type="OrthoDB" id="440325at2759"/>
<comment type="similarity">
    <text evidence="1 5">Belongs to the aldehyde dehydrogenase family.</text>
</comment>
<comment type="catalytic activity">
    <reaction evidence="4">
        <text>an aldehyde + NAD(+) + H2O = a carboxylate + NADH + 2 H(+)</text>
        <dbReference type="Rhea" id="RHEA:16185"/>
        <dbReference type="ChEBI" id="CHEBI:15377"/>
        <dbReference type="ChEBI" id="CHEBI:15378"/>
        <dbReference type="ChEBI" id="CHEBI:17478"/>
        <dbReference type="ChEBI" id="CHEBI:29067"/>
        <dbReference type="ChEBI" id="CHEBI:57540"/>
        <dbReference type="ChEBI" id="CHEBI:57945"/>
        <dbReference type="EC" id="1.2.1.3"/>
    </reaction>
</comment>
<comment type="caution">
    <text evidence="8">The sequence shown here is derived from an EMBL/GenBank/DDBJ whole genome shotgun (WGS) entry which is preliminary data.</text>
</comment>
<evidence type="ECO:0000256" key="6">
    <source>
        <dbReference type="PIRSR" id="PIRSR036492-1"/>
    </source>
</evidence>
<evidence type="ECO:0000256" key="3">
    <source>
        <dbReference type="ARBA" id="ARBA00023027"/>
    </source>
</evidence>
<sequence length="483" mass="54268">MEDKYGILKSTEELRRTFKSGVTRTVEWRKTQLRGILKLIKENEQTLFDLLQSELGKHPVESYRDEIGVVKKSADNALRCIDQWMSPKKGWLPLLFFPASKKVVPEPLGLVLIIGSWNFPFTLVLDPLIGAISAGNTVLLKPSELAPNCASFLANKLPLYLDPKAIKVIEGGSGVSSQLLEYKWDKIFFTGSTKVGKIVMAAAAKHLTPVTLELGGKCPVIFDSLPNSDMKVAIKRIVSGKWGPCAGQACIGIDYMLVEQKRASTLIEELKKRIKRFYGDDVKNLKNIARIVNKVHFDRLRNLLEDPAVANCIVYGGSFDETNLTIEPTILLDPPLDAEIMNEEIFGPLLPIITLDNIEESIDFINSKPKPLALYAFTKSDDFKKRILAETSSGSVTFNDTMIQFVCDGLPFGGVGESGFGRYHGKYSFDTFSHEKAVFDRSFYLELEPRHPPWSKFKLEFLRSCYDYNYARLLLLLLGLERP</sequence>
<gene>
    <name evidence="8" type="ORF">CTI12_AA536840</name>
</gene>
<evidence type="ECO:0000313" key="9">
    <source>
        <dbReference type="Proteomes" id="UP000245207"/>
    </source>
</evidence>
<name>A0A2U1L344_ARTAN</name>
<dbReference type="GO" id="GO:0004029">
    <property type="term" value="F:aldehyde dehydrogenase (NAD+) activity"/>
    <property type="evidence" value="ECO:0007669"/>
    <property type="project" value="UniProtKB-EC"/>
</dbReference>
<evidence type="ECO:0000256" key="2">
    <source>
        <dbReference type="ARBA" id="ARBA00023002"/>
    </source>
</evidence>
<protein>
    <recommendedName>
        <fullName evidence="5">Aldehyde dehydrogenase</fullName>
    </recommendedName>
</protein>
<dbReference type="STRING" id="35608.A0A2U1L344"/>
<evidence type="ECO:0000313" key="8">
    <source>
        <dbReference type="EMBL" id="PWA43429.1"/>
    </source>
</evidence>